<evidence type="ECO:0000256" key="4">
    <source>
        <dbReference type="ARBA" id="ARBA00022989"/>
    </source>
</evidence>
<protein>
    <recommendedName>
        <fullName evidence="7">ABC-2 type transporter transmembrane domain-containing protein</fullName>
    </recommendedName>
</protein>
<dbReference type="Pfam" id="PF01061">
    <property type="entry name" value="ABC2_membrane"/>
    <property type="match status" value="1"/>
</dbReference>
<evidence type="ECO:0000259" key="7">
    <source>
        <dbReference type="Pfam" id="PF01061"/>
    </source>
</evidence>
<comment type="caution">
    <text evidence="8">The sequence shown here is derived from an EMBL/GenBank/DDBJ whole genome shotgun (WGS) entry which is preliminary data.</text>
</comment>
<feature type="non-terminal residue" evidence="8">
    <location>
        <position position="214"/>
    </location>
</feature>
<comment type="subcellular location">
    <subcellularLocation>
        <location evidence="1">Membrane</location>
        <topology evidence="1">Multi-pass membrane protein</topology>
    </subcellularLocation>
</comment>
<name>A0A099NZY8_PICKU</name>
<evidence type="ECO:0000256" key="2">
    <source>
        <dbReference type="ARBA" id="ARBA00022448"/>
    </source>
</evidence>
<keyword evidence="5 6" id="KW-0472">Membrane</keyword>
<evidence type="ECO:0000256" key="6">
    <source>
        <dbReference type="SAM" id="Phobius"/>
    </source>
</evidence>
<keyword evidence="4 6" id="KW-1133">Transmembrane helix</keyword>
<dbReference type="InterPro" id="IPR013525">
    <property type="entry name" value="ABC2_TM"/>
</dbReference>
<dbReference type="HOGENOM" id="CLU_1291690_0_0_1"/>
<dbReference type="eggNOG" id="KOG0065">
    <property type="taxonomic scope" value="Eukaryota"/>
</dbReference>
<gene>
    <name evidence="8" type="ORF">JL09_g2534</name>
</gene>
<keyword evidence="2" id="KW-0813">Transport</keyword>
<dbReference type="AlphaFoldDB" id="A0A099NZY8"/>
<sequence length="214" mass="24080">MLNTLVQQMLPLYITQRSIYEVRERPSKTFSWWVFLAAQVTAEFPWNLICGTISYFCWYYPIGLQNNASVTHTTAERGALTWLLIVGFFNYASSLGLMCIAGVEQEQNGANISNLLFTMCLNFCGILKYPTGFWKFMYRANPFTFWIASVLGAGVGDTPLVCSSKEIVYFAPPKGETCTTYIQPYIDEAGGYLVDSEREGYCGFCTASNTNAYL</sequence>
<evidence type="ECO:0000313" key="9">
    <source>
        <dbReference type="Proteomes" id="UP000029867"/>
    </source>
</evidence>
<evidence type="ECO:0000256" key="5">
    <source>
        <dbReference type="ARBA" id="ARBA00023136"/>
    </source>
</evidence>
<feature type="transmembrane region" description="Helical" evidence="6">
    <location>
        <begin position="30"/>
        <end position="58"/>
    </location>
</feature>
<organism evidence="8 9">
    <name type="scientific">Pichia kudriavzevii</name>
    <name type="common">Yeast</name>
    <name type="synonym">Issatchenkia orientalis</name>
    <dbReference type="NCBI Taxonomy" id="4909"/>
    <lineage>
        <taxon>Eukaryota</taxon>
        <taxon>Fungi</taxon>
        <taxon>Dikarya</taxon>
        <taxon>Ascomycota</taxon>
        <taxon>Saccharomycotina</taxon>
        <taxon>Pichiomycetes</taxon>
        <taxon>Pichiales</taxon>
        <taxon>Pichiaceae</taxon>
        <taxon>Pichia</taxon>
    </lineage>
</organism>
<dbReference type="EMBL" id="JQFK01000021">
    <property type="protein sequence ID" value="KGK38353.1"/>
    <property type="molecule type" value="Genomic_DNA"/>
</dbReference>
<keyword evidence="3 6" id="KW-0812">Transmembrane</keyword>
<evidence type="ECO:0000313" key="8">
    <source>
        <dbReference type="EMBL" id="KGK38353.1"/>
    </source>
</evidence>
<dbReference type="GO" id="GO:0016020">
    <property type="term" value="C:membrane"/>
    <property type="evidence" value="ECO:0007669"/>
    <property type="project" value="UniProtKB-SubCell"/>
</dbReference>
<feature type="transmembrane region" description="Helical" evidence="6">
    <location>
        <begin position="79"/>
        <end position="103"/>
    </location>
</feature>
<dbReference type="GO" id="GO:0140359">
    <property type="term" value="F:ABC-type transporter activity"/>
    <property type="evidence" value="ECO:0007669"/>
    <property type="project" value="InterPro"/>
</dbReference>
<dbReference type="Proteomes" id="UP000029867">
    <property type="component" value="Unassembled WGS sequence"/>
</dbReference>
<accession>A0A099NZY8</accession>
<feature type="transmembrane region" description="Helical" evidence="6">
    <location>
        <begin position="109"/>
        <end position="129"/>
    </location>
</feature>
<dbReference type="PANTHER" id="PTHR19241">
    <property type="entry name" value="ATP-BINDING CASSETTE TRANSPORTER"/>
    <property type="match status" value="1"/>
</dbReference>
<proteinExistence type="predicted"/>
<evidence type="ECO:0000256" key="3">
    <source>
        <dbReference type="ARBA" id="ARBA00022692"/>
    </source>
</evidence>
<evidence type="ECO:0000256" key="1">
    <source>
        <dbReference type="ARBA" id="ARBA00004141"/>
    </source>
</evidence>
<feature type="domain" description="ABC-2 type transporter transmembrane" evidence="7">
    <location>
        <begin position="4"/>
        <end position="151"/>
    </location>
</feature>
<reference evidence="9" key="1">
    <citation type="journal article" date="2014" name="Microb. Cell Fact.">
        <title>Exploiting Issatchenkia orientalis SD108 for succinic acid production.</title>
        <authorList>
            <person name="Xiao H."/>
            <person name="Shao Z."/>
            <person name="Jiang Y."/>
            <person name="Dole S."/>
            <person name="Zhao H."/>
        </authorList>
    </citation>
    <scope>NUCLEOTIDE SEQUENCE [LARGE SCALE GENOMIC DNA]</scope>
    <source>
        <strain evidence="9">SD108</strain>
    </source>
</reference>